<dbReference type="SUPFAM" id="SSF51905">
    <property type="entry name" value="FAD/NAD(P)-binding domain"/>
    <property type="match status" value="1"/>
</dbReference>
<protein>
    <recommendedName>
        <fullName evidence="3">Monoamine oxidase</fullName>
    </recommendedName>
</protein>
<dbReference type="Gene3D" id="3.50.50.60">
    <property type="entry name" value="FAD/NAD(P)-binding domain"/>
    <property type="match status" value="1"/>
</dbReference>
<organism evidence="1 2">
    <name type="scientific">Mangrovihabitans endophyticus</name>
    <dbReference type="NCBI Taxonomy" id="1751298"/>
    <lineage>
        <taxon>Bacteria</taxon>
        <taxon>Bacillati</taxon>
        <taxon>Actinomycetota</taxon>
        <taxon>Actinomycetes</taxon>
        <taxon>Micromonosporales</taxon>
        <taxon>Micromonosporaceae</taxon>
        <taxon>Mangrovihabitans</taxon>
    </lineage>
</organism>
<evidence type="ECO:0000313" key="2">
    <source>
        <dbReference type="Proteomes" id="UP000656042"/>
    </source>
</evidence>
<dbReference type="RefSeq" id="WP_189080321.1">
    <property type="nucleotide sequence ID" value="NZ_BMMX01000015.1"/>
</dbReference>
<dbReference type="AlphaFoldDB" id="A0A8J3C1Y9"/>
<dbReference type="Gene3D" id="1.10.405.20">
    <property type="match status" value="1"/>
</dbReference>
<dbReference type="InterPro" id="IPR036188">
    <property type="entry name" value="FAD/NAD-bd_sf"/>
</dbReference>
<reference evidence="1" key="2">
    <citation type="submission" date="2020-09" db="EMBL/GenBank/DDBJ databases">
        <authorList>
            <person name="Sun Q."/>
            <person name="Zhou Y."/>
        </authorList>
    </citation>
    <scope>NUCLEOTIDE SEQUENCE</scope>
    <source>
        <strain evidence="1">CGMCC 4.7299</strain>
    </source>
</reference>
<dbReference type="PROSITE" id="PS51318">
    <property type="entry name" value="TAT"/>
    <property type="match status" value="1"/>
</dbReference>
<gene>
    <name evidence="1" type="ORF">GCM10012284_35320</name>
</gene>
<proteinExistence type="predicted"/>
<name>A0A8J3C1Y9_9ACTN</name>
<dbReference type="Gene3D" id="3.30.70.1990">
    <property type="match status" value="1"/>
</dbReference>
<accession>A0A8J3C1Y9</accession>
<dbReference type="EMBL" id="BMMX01000015">
    <property type="protein sequence ID" value="GGK97999.1"/>
    <property type="molecule type" value="Genomic_DNA"/>
</dbReference>
<sequence>MGITRKEVLRIFGAGAGAAAAGRWGLTAGATPVTAAEAAGATVVTRDIAVIGGGATGTYAAIRLRDEGRSVAVIEQQDRLGGHTHTYTDPATGAHVDIGVVVWHDLPLVRDWFARFDVPLEKANFDIPGQESLAVDYRTGKPVTGWTPPDPSAGLAAYAEQLARYPYLEAGFDLPDPVPADLLLPFGEFVRKYNVDSAVNMIFNFGQGLGDLLRQPTLYVFKNFGLDILRNLQVGFLTTSRHDNSELYRKARAELGEDALLCSTVVAADRDAAGHANLLVRGPSGIRLIRARKLLMTIPPKLDNLRGFDVDRTERRLFGQFRNSGYYTGVLRGTGIPDNLSIDNIAQHTPYHLPPLPGVYSISPTGVPGLHNVKYGSPGSLPAHHVKADILASIRRMRAAGTIDGSGRPEFAVFASHTPFELTVPTSAIAAGFYRELSALQGHNSTFWTGAAFHTHDSSLLWQFTESLLPRLTA</sequence>
<keyword evidence="2" id="KW-1185">Reference proteome</keyword>
<dbReference type="Proteomes" id="UP000656042">
    <property type="component" value="Unassembled WGS sequence"/>
</dbReference>
<evidence type="ECO:0000313" key="1">
    <source>
        <dbReference type="EMBL" id="GGK97999.1"/>
    </source>
</evidence>
<evidence type="ECO:0008006" key="3">
    <source>
        <dbReference type="Google" id="ProtNLM"/>
    </source>
</evidence>
<dbReference type="InterPro" id="IPR006311">
    <property type="entry name" value="TAT_signal"/>
</dbReference>
<reference evidence="1" key="1">
    <citation type="journal article" date="2014" name="Int. J. Syst. Evol. Microbiol.">
        <title>Complete genome sequence of Corynebacterium casei LMG S-19264T (=DSM 44701T), isolated from a smear-ripened cheese.</title>
        <authorList>
            <consortium name="US DOE Joint Genome Institute (JGI-PGF)"/>
            <person name="Walter F."/>
            <person name="Albersmeier A."/>
            <person name="Kalinowski J."/>
            <person name="Ruckert C."/>
        </authorList>
    </citation>
    <scope>NUCLEOTIDE SEQUENCE</scope>
    <source>
        <strain evidence="1">CGMCC 4.7299</strain>
    </source>
</reference>
<comment type="caution">
    <text evidence="1">The sequence shown here is derived from an EMBL/GenBank/DDBJ whole genome shotgun (WGS) entry which is preliminary data.</text>
</comment>
<dbReference type="Pfam" id="PF13450">
    <property type="entry name" value="NAD_binding_8"/>
    <property type="match status" value="1"/>
</dbReference>